<evidence type="ECO:0000256" key="2">
    <source>
        <dbReference type="ARBA" id="ARBA00006275"/>
    </source>
</evidence>
<reference evidence="7 8" key="1">
    <citation type="submission" date="2007-03" db="EMBL/GenBank/DDBJ databases">
        <authorList>
            <person name="Fulton L."/>
            <person name="Clifton S."/>
            <person name="Fulton B."/>
            <person name="Xu J."/>
            <person name="Minx P."/>
            <person name="Pepin K.H."/>
            <person name="Johnson M."/>
            <person name="Thiruvilangam P."/>
            <person name="Bhonagiri V."/>
            <person name="Nash W.E."/>
            <person name="Mardis E.R."/>
            <person name="Wilson R.K."/>
        </authorList>
    </citation>
    <scope>NUCLEOTIDE SEQUENCE [LARGE SCALE GENOMIC DNA]</scope>
    <source>
        <strain evidence="8">ATCC 8483 / DSM 1896 / JCM 5824 / BCRC 10623 / CCUG 4943 / NCTC 11153</strain>
    </source>
</reference>
<evidence type="ECO:0000259" key="6">
    <source>
        <dbReference type="Pfam" id="PF07980"/>
    </source>
</evidence>
<comment type="subcellular location">
    <subcellularLocation>
        <location evidence="1">Cell outer membrane</location>
    </subcellularLocation>
</comment>
<comment type="caution">
    <text evidence="7">The sequence shown here is derived from an EMBL/GenBank/DDBJ whole genome shotgun (WGS) entry which is preliminary data.</text>
</comment>
<name>A0AAN3DB99_BACO1</name>
<dbReference type="InterPro" id="IPR012944">
    <property type="entry name" value="SusD_RagB_dom"/>
</dbReference>
<organism evidence="7 8">
    <name type="scientific">Bacteroides ovatus (strain ATCC 8483 / DSM 1896 / JCM 5824 / BCRC 10623 / CCUG 4943 / NCTC 11153)</name>
    <dbReference type="NCBI Taxonomy" id="411476"/>
    <lineage>
        <taxon>Bacteria</taxon>
        <taxon>Pseudomonadati</taxon>
        <taxon>Bacteroidota</taxon>
        <taxon>Bacteroidia</taxon>
        <taxon>Bacteroidales</taxon>
        <taxon>Bacteroidaceae</taxon>
        <taxon>Bacteroides</taxon>
    </lineage>
</organism>
<keyword evidence="4" id="KW-0472">Membrane</keyword>
<dbReference type="InterPro" id="IPR011990">
    <property type="entry name" value="TPR-like_helical_dom_sf"/>
</dbReference>
<dbReference type="GO" id="GO:0009279">
    <property type="term" value="C:cell outer membrane"/>
    <property type="evidence" value="ECO:0007669"/>
    <property type="project" value="UniProtKB-SubCell"/>
</dbReference>
<reference evidence="8" key="2">
    <citation type="submission" date="2007-04" db="EMBL/GenBank/DDBJ databases">
        <title>Draft genome sequence of Bacteroides ovatus (ATCC 8483).</title>
        <authorList>
            <person name="Sudarsanam P."/>
            <person name="Ley R."/>
            <person name="Guruge J."/>
            <person name="Turnbaugh P.J."/>
            <person name="Mahowald M."/>
            <person name="Liep D."/>
            <person name="Gordon J."/>
        </authorList>
    </citation>
    <scope>NUCLEOTIDE SEQUENCE [LARGE SCALE GENOMIC DNA]</scope>
    <source>
        <strain evidence="8">ATCC 8483 / DSM 1896 / JCM 5824 / BCRC 10623 / CCUG 4943 / NCTC 11153</strain>
    </source>
</reference>
<dbReference type="Gene3D" id="1.25.40.390">
    <property type="match status" value="1"/>
</dbReference>
<evidence type="ECO:0000313" key="7">
    <source>
        <dbReference type="EMBL" id="EDO13233.1"/>
    </source>
</evidence>
<sequence length="697" mass="79224">MSLSNNYYITYLSNMKTLYKLFFTLLIVAGFCSCDDYLDKEPSSTIPPEAYFKTESQLEAYTLKSYESVFTLMSKGYYDPKTEVDISDDQIPETAPERYYEGGWRVAQDNANWDFADIYRINAFLSFVMPRYGNDINGTENIITGTLKNIKHLIGEMYALRAVEYFRLYQKFGDFPIITEPLNDNREELIEASKRMPRDSVARFIMSDLDKAASYMQGNDIITTRLNYHSVMLLKSRVALYEGTWLKYFKGSAFVPGGEGWPGKKKDYSADYQFPKGSIEAQSNWFLEQAMNAAKEVGDAYKNELIKNTGYYQDGAYANVTNPYYNMYCTVNLSSIKEVLFWRQFASGVRMHQINAGATDGNWGLGLTRGCVQNFLMNDGTPVYTHIQNDDYGKPLSNTDLYKGDNTLATVVVNRDPRLTLFLKVNGQTNVKGTVKAGIDKTVPAPNFTDATGQKHYVTGYTIRKGGSQDAAQYPDINSGSTGYIMMRSVEALLNYIEASYELRGRLDDTAKEYWRLIRTRNAGMSNDIDKTIETTDMNKEAANDWGAYSGGSLLTDKILYNIRRERRCELLSEGFRYMDLCRWRAMDQLISKPYIPEGIHLWNTPMESLYASGKLITDGSTKANMSPASNSEYVRPFQVRKTQNGYYGYTWKMAHYLEPIGAGELLITSVDGQSLSQSPLYQNPYWPTTANLPAEK</sequence>
<dbReference type="Pfam" id="PF07980">
    <property type="entry name" value="SusD_RagB"/>
    <property type="match status" value="1"/>
</dbReference>
<keyword evidence="5" id="KW-0998">Cell outer membrane</keyword>
<dbReference type="EMBL" id="AAXF02000040">
    <property type="protein sequence ID" value="EDO13233.1"/>
    <property type="molecule type" value="Genomic_DNA"/>
</dbReference>
<keyword evidence="3" id="KW-0732">Signal</keyword>
<proteinExistence type="inferred from homology"/>
<evidence type="ECO:0000313" key="8">
    <source>
        <dbReference type="Proteomes" id="UP000005475"/>
    </source>
</evidence>
<feature type="domain" description="RagB/SusD" evidence="6">
    <location>
        <begin position="355"/>
        <end position="607"/>
    </location>
</feature>
<evidence type="ECO:0000256" key="3">
    <source>
        <dbReference type="ARBA" id="ARBA00022729"/>
    </source>
</evidence>
<gene>
    <name evidence="7" type="ORF">BACOVA_00979</name>
</gene>
<comment type="similarity">
    <text evidence="2">Belongs to the SusD family.</text>
</comment>
<dbReference type="AlphaFoldDB" id="A0AAN3DB99"/>
<accession>A0AAN3DB99</accession>
<protein>
    <submittedName>
        <fullName evidence="7">SusD family protein</fullName>
    </submittedName>
</protein>
<evidence type="ECO:0000256" key="5">
    <source>
        <dbReference type="ARBA" id="ARBA00023237"/>
    </source>
</evidence>
<dbReference type="Proteomes" id="UP000005475">
    <property type="component" value="Unassembled WGS sequence"/>
</dbReference>
<dbReference type="SUPFAM" id="SSF48452">
    <property type="entry name" value="TPR-like"/>
    <property type="match status" value="1"/>
</dbReference>
<evidence type="ECO:0000256" key="4">
    <source>
        <dbReference type="ARBA" id="ARBA00023136"/>
    </source>
</evidence>
<evidence type="ECO:0000256" key="1">
    <source>
        <dbReference type="ARBA" id="ARBA00004442"/>
    </source>
</evidence>